<evidence type="ECO:0000256" key="4">
    <source>
        <dbReference type="ARBA" id="ARBA00022807"/>
    </source>
</evidence>
<reference evidence="7" key="1">
    <citation type="submission" date="2016-10" db="EMBL/GenBank/DDBJ databases">
        <authorList>
            <person name="Varghese N."/>
            <person name="Submissions S."/>
        </authorList>
    </citation>
    <scope>NUCLEOTIDE SEQUENCE [LARGE SCALE GENOMIC DNA]</scope>
    <source>
        <strain evidence="7">DSM 18733</strain>
    </source>
</reference>
<dbReference type="EMBL" id="FOAF01000002">
    <property type="protein sequence ID" value="SEL39737.1"/>
    <property type="molecule type" value="Genomic_DNA"/>
</dbReference>
<dbReference type="GO" id="GO:0006508">
    <property type="term" value="P:proteolysis"/>
    <property type="evidence" value="ECO:0007669"/>
    <property type="project" value="UniProtKB-KW"/>
</dbReference>
<keyword evidence="4" id="KW-0788">Thiol protease</keyword>
<accession>A0A1H7PXG3</accession>
<evidence type="ECO:0000256" key="2">
    <source>
        <dbReference type="ARBA" id="ARBA00022670"/>
    </source>
</evidence>
<dbReference type="InterPro" id="IPR041382">
    <property type="entry name" value="SH3_16"/>
</dbReference>
<dbReference type="InterPro" id="IPR000064">
    <property type="entry name" value="NLP_P60_dom"/>
</dbReference>
<proteinExistence type="inferred from homology"/>
<dbReference type="RefSeq" id="WP_093324356.1">
    <property type="nucleotide sequence ID" value="NZ_FOAF01000002.1"/>
</dbReference>
<dbReference type="GO" id="GO:0008234">
    <property type="term" value="F:cysteine-type peptidase activity"/>
    <property type="evidence" value="ECO:0007669"/>
    <property type="project" value="UniProtKB-KW"/>
</dbReference>
<dbReference type="InterPro" id="IPR051202">
    <property type="entry name" value="Peptidase_C40"/>
</dbReference>
<sequence>MVYGICNLPVIPVRAGIGHKSEMLTQLLFGETFEVLRKDGEYLYIKIAYDDYEGWIDARQQIEIDAESFNLLKTEIQHIADLSTHAMLLKLGKEESLHLLPGSTLPFLEDDSFSINSTDYLFLGLSREPDKDSFLLDVEEVTRFYLNAPYLWGGRSVFGIDCSGLVQIVFKHFGYPIKRDAWQQAEQGKAIDFLQEAQPGDVAFFDDEEGRITHVGIIINHEEIIHASGRVKIDQIDSTGIYSKEAGKYTHKLRIIKRFITT</sequence>
<dbReference type="AlphaFoldDB" id="A0A1H7PXG3"/>
<dbReference type="Pfam" id="PF00877">
    <property type="entry name" value="NLPC_P60"/>
    <property type="match status" value="1"/>
</dbReference>
<dbReference type="PROSITE" id="PS51935">
    <property type="entry name" value="NLPC_P60"/>
    <property type="match status" value="1"/>
</dbReference>
<dbReference type="PANTHER" id="PTHR47053:SF1">
    <property type="entry name" value="MUREIN DD-ENDOPEPTIDASE MEPH-RELATED"/>
    <property type="match status" value="1"/>
</dbReference>
<comment type="similarity">
    <text evidence="1">Belongs to the peptidase C40 family.</text>
</comment>
<evidence type="ECO:0000259" key="5">
    <source>
        <dbReference type="PROSITE" id="PS51935"/>
    </source>
</evidence>
<dbReference type="Gene3D" id="3.90.1720.10">
    <property type="entry name" value="endopeptidase domain like (from Nostoc punctiforme)"/>
    <property type="match status" value="1"/>
</dbReference>
<dbReference type="OrthoDB" id="9813368at2"/>
<dbReference type="SUPFAM" id="SSF54001">
    <property type="entry name" value="Cysteine proteinases"/>
    <property type="match status" value="1"/>
</dbReference>
<dbReference type="Proteomes" id="UP000199421">
    <property type="component" value="Unassembled WGS sequence"/>
</dbReference>
<dbReference type="InterPro" id="IPR038765">
    <property type="entry name" value="Papain-like_cys_pep_sf"/>
</dbReference>
<keyword evidence="7" id="KW-1185">Reference proteome</keyword>
<dbReference type="Gene3D" id="2.30.30.40">
    <property type="entry name" value="SH3 Domains"/>
    <property type="match status" value="1"/>
</dbReference>
<keyword evidence="2" id="KW-0645">Protease</keyword>
<keyword evidence="3" id="KW-0378">Hydrolase</keyword>
<dbReference type="PANTHER" id="PTHR47053">
    <property type="entry name" value="MUREIN DD-ENDOPEPTIDASE MEPH-RELATED"/>
    <property type="match status" value="1"/>
</dbReference>
<evidence type="ECO:0000256" key="1">
    <source>
        <dbReference type="ARBA" id="ARBA00007074"/>
    </source>
</evidence>
<organism evidence="6 7">
    <name type="scientific">Olivibacter domesticus</name>
    <name type="common">Pseudosphingobacterium domesticum</name>
    <dbReference type="NCBI Taxonomy" id="407022"/>
    <lineage>
        <taxon>Bacteria</taxon>
        <taxon>Pseudomonadati</taxon>
        <taxon>Bacteroidota</taxon>
        <taxon>Sphingobacteriia</taxon>
        <taxon>Sphingobacteriales</taxon>
        <taxon>Sphingobacteriaceae</taxon>
        <taxon>Olivibacter</taxon>
    </lineage>
</organism>
<evidence type="ECO:0000313" key="6">
    <source>
        <dbReference type="EMBL" id="SEL39737.1"/>
    </source>
</evidence>
<dbReference type="Pfam" id="PF18348">
    <property type="entry name" value="SH3_16"/>
    <property type="match status" value="1"/>
</dbReference>
<name>A0A1H7PXG3_OLID1</name>
<evidence type="ECO:0000256" key="3">
    <source>
        <dbReference type="ARBA" id="ARBA00022801"/>
    </source>
</evidence>
<gene>
    <name evidence="6" type="ORF">SAMN05661044_02372</name>
</gene>
<evidence type="ECO:0000313" key="7">
    <source>
        <dbReference type="Proteomes" id="UP000199421"/>
    </source>
</evidence>
<feature type="domain" description="NlpC/P60" evidence="5">
    <location>
        <begin position="131"/>
        <end position="260"/>
    </location>
</feature>
<dbReference type="STRING" id="407022.SAMN05661044_02372"/>
<protein>
    <submittedName>
        <fullName evidence="6">SH3 domain-containing protein</fullName>
    </submittedName>
</protein>